<evidence type="ECO:0000256" key="2">
    <source>
        <dbReference type="ARBA" id="ARBA00008954"/>
    </source>
</evidence>
<dbReference type="CDD" id="cd00610">
    <property type="entry name" value="OAT_like"/>
    <property type="match status" value="1"/>
</dbReference>
<sequence>MSVNWPRSARLFGFLACINAQVNIDIAIFKRLFADSTMRNIFIQSRIAAPTDMNAPTEPTAPDTTVRTDAEWLDAHWMPFTANRQFKRDPRIIVEGKGAYYTAADGRQIFDGLSGLWCCGLGHGRAEISDAVARQVARLDYSPAFQFGHPQSFELANRIKAMTPAGLDYVFFTGSGSEAADTSLKLARAYWRAKGKGTKTRLIGREKGYHGVNFGGISVGGIGPNRKLFGQGIDADFLPHTQLPENRFSRGLPERGAELAERLLDLIALHDASNIAAVIVEPFSGSAGVVVPPKGYLQRLREICTAHDILLIFDEVITGFGRTGAMTGADAFGVVPDIMNVAKQVTNGAQPLGAVIASKDVYDAFMAAGGPDYMLEFPHGYTYSAHPVACAAGVAALDLLVKEDALGRVRELAPYFEAAVHGLKGVRHVADIRNCGLAAGVTIEHAPGEPARRPYEIAMHCWKNGFYVRYGGDTIQLAPPFIAEKREIDSLIGALNDALLATD</sequence>
<dbReference type="Proteomes" id="UP000010087">
    <property type="component" value="Chromosome 2"/>
</dbReference>
<accession>A0A0H3HT46</accession>
<dbReference type="GO" id="GO:0030170">
    <property type="term" value="F:pyridoxal phosphate binding"/>
    <property type="evidence" value="ECO:0007669"/>
    <property type="project" value="InterPro"/>
</dbReference>
<evidence type="ECO:0000256" key="4">
    <source>
        <dbReference type="ARBA" id="ARBA00022679"/>
    </source>
</evidence>
<dbReference type="PANTHER" id="PTHR42684:SF1">
    <property type="entry name" value="BETA-ALANINE--PYRUVATE AMINOTRANSFERASE"/>
    <property type="match status" value="1"/>
</dbReference>
<evidence type="ECO:0000256" key="1">
    <source>
        <dbReference type="ARBA" id="ARBA00001933"/>
    </source>
</evidence>
<dbReference type="Gene3D" id="3.90.1150.10">
    <property type="entry name" value="Aspartate Aminotransferase, domain 1"/>
    <property type="match status" value="1"/>
</dbReference>
<dbReference type="FunFam" id="3.40.640.10:FF:000014">
    <property type="entry name" value="Adenosylmethionine-8-amino-7-oxononanoate aminotransferase, probable"/>
    <property type="match status" value="1"/>
</dbReference>
<comment type="cofactor">
    <cofactor evidence="1">
        <name>pyridoxal 5'-phosphate</name>
        <dbReference type="ChEBI" id="CHEBI:597326"/>
    </cofactor>
</comment>
<dbReference type="GO" id="GO:0004015">
    <property type="term" value="F:adenosylmethionine-8-amino-7-oxononanoate transaminase activity"/>
    <property type="evidence" value="ECO:0007669"/>
    <property type="project" value="TreeGrafter"/>
</dbReference>
<dbReference type="InterPro" id="IPR005814">
    <property type="entry name" value="Aminotrans_3"/>
</dbReference>
<dbReference type="Gene3D" id="3.40.640.10">
    <property type="entry name" value="Type I PLP-dependent aspartate aminotransferase-like (Major domain)"/>
    <property type="match status" value="1"/>
</dbReference>
<evidence type="ECO:0000313" key="8">
    <source>
        <dbReference type="Proteomes" id="UP000010087"/>
    </source>
</evidence>
<evidence type="ECO:0000256" key="5">
    <source>
        <dbReference type="ARBA" id="ARBA00022898"/>
    </source>
</evidence>
<dbReference type="PIRSF" id="PIRSF000521">
    <property type="entry name" value="Transaminase_4ab_Lys_Orn"/>
    <property type="match status" value="1"/>
</dbReference>
<dbReference type="Pfam" id="PF00202">
    <property type="entry name" value="Aminotran_3"/>
    <property type="match status" value="1"/>
</dbReference>
<dbReference type="PATRIC" id="fig|884204.3.peg.5018"/>
<keyword evidence="7" id="KW-0670">Pyruvate</keyword>
<dbReference type="InterPro" id="IPR015422">
    <property type="entry name" value="PyrdxlP-dep_Trfase_small"/>
</dbReference>
<reference evidence="7 8" key="1">
    <citation type="journal article" date="2012" name="PLoS ONE">
        <title>Evolution of Burkholderia pseudomallei in recurrent melioidosis.</title>
        <authorList>
            <person name="Hayden H.S."/>
            <person name="Lim R."/>
            <person name="Brittnacher M.J."/>
            <person name="Sims E.H."/>
            <person name="Ramage E.R."/>
            <person name="Fong C."/>
            <person name="Wu Z."/>
            <person name="Crist E."/>
            <person name="Chang J."/>
            <person name="Zhou Y."/>
            <person name="Radey M."/>
            <person name="Rohmer L."/>
            <person name="Haugen E."/>
            <person name="Gillett W."/>
            <person name="Wuthiekanun V."/>
            <person name="Peacock S.J."/>
            <person name="Kaul R."/>
            <person name="Miller S.I."/>
            <person name="Manoil C."/>
            <person name="Jacobs M.A."/>
        </authorList>
    </citation>
    <scope>NUCLEOTIDE SEQUENCE [LARGE SCALE GENOMIC DNA]</scope>
    <source>
        <strain evidence="7 8">1026b</strain>
    </source>
</reference>
<evidence type="ECO:0000256" key="6">
    <source>
        <dbReference type="RuleBase" id="RU003560"/>
    </source>
</evidence>
<keyword evidence="4" id="KW-0808">Transferase</keyword>
<dbReference type="GO" id="GO:0009102">
    <property type="term" value="P:biotin biosynthetic process"/>
    <property type="evidence" value="ECO:0007669"/>
    <property type="project" value="TreeGrafter"/>
</dbReference>
<organism evidence="7 8">
    <name type="scientific">Burkholderia pseudomallei (strain 1026b)</name>
    <dbReference type="NCBI Taxonomy" id="884204"/>
    <lineage>
        <taxon>Bacteria</taxon>
        <taxon>Pseudomonadati</taxon>
        <taxon>Pseudomonadota</taxon>
        <taxon>Betaproteobacteria</taxon>
        <taxon>Burkholderiales</taxon>
        <taxon>Burkholderiaceae</taxon>
        <taxon>Burkholderia</taxon>
        <taxon>pseudomallei group</taxon>
    </lineage>
</organism>
<gene>
    <name evidence="7" type="ordered locus">BP1026B_II0815</name>
</gene>
<dbReference type="PANTHER" id="PTHR42684">
    <property type="entry name" value="ADENOSYLMETHIONINE-8-AMINO-7-OXONONANOATE AMINOTRANSFERASE"/>
    <property type="match status" value="1"/>
</dbReference>
<dbReference type="InterPro" id="IPR015424">
    <property type="entry name" value="PyrdxlP-dep_Trfase"/>
</dbReference>
<dbReference type="PROSITE" id="PS00600">
    <property type="entry name" value="AA_TRANSFER_CLASS_3"/>
    <property type="match status" value="1"/>
</dbReference>
<evidence type="ECO:0000256" key="3">
    <source>
        <dbReference type="ARBA" id="ARBA00022576"/>
    </source>
</evidence>
<comment type="similarity">
    <text evidence="2 6">Belongs to the class-III pyridoxal-phosphate-dependent aminotransferase family.</text>
</comment>
<dbReference type="InterPro" id="IPR049704">
    <property type="entry name" value="Aminotrans_3_PPA_site"/>
</dbReference>
<dbReference type="SUPFAM" id="SSF53383">
    <property type="entry name" value="PLP-dependent transferases"/>
    <property type="match status" value="1"/>
</dbReference>
<keyword evidence="3" id="KW-0032">Aminotransferase</keyword>
<protein>
    <submittedName>
        <fullName evidence="7">Beta alanine--pyruvate transaminase</fullName>
    </submittedName>
</protein>
<dbReference type="AlphaFoldDB" id="A0A0H3HT46"/>
<dbReference type="EMBL" id="CP002834">
    <property type="protein sequence ID" value="AFI69071.1"/>
    <property type="molecule type" value="Genomic_DNA"/>
</dbReference>
<keyword evidence="5 6" id="KW-0663">Pyridoxal phosphate</keyword>
<proteinExistence type="inferred from homology"/>
<dbReference type="InterPro" id="IPR015421">
    <property type="entry name" value="PyrdxlP-dep_Trfase_major"/>
</dbReference>
<name>A0A0H3HT46_BURP2</name>
<evidence type="ECO:0000313" key="7">
    <source>
        <dbReference type="EMBL" id="AFI69071.1"/>
    </source>
</evidence>
<dbReference type="KEGG" id="bpz:BP1026B_II0815"/>